<evidence type="ECO:0000313" key="8">
    <source>
        <dbReference type="Proteomes" id="UP000248889"/>
    </source>
</evidence>
<sequence length="190" mass="20895">MAASNDSAHHHALNQIQNPKHLGGQTRGRHARRPQGRSGNTGPKLKAGLTTLAATGVLLGGTVATAPSADASALTIGQRALKVAESKHGDPYSWGATGPNSFDCSGLTYYAFRHVGRHLPRTAQDQYIRVKHISYRQLRPGDLVFFHYGSSVYHVGIYAGHWEIWHAPHSGSYVKLERIWTHEVWFGRVN</sequence>
<feature type="region of interest" description="Disordered" evidence="5">
    <location>
        <begin position="1"/>
        <end position="46"/>
    </location>
</feature>
<dbReference type="PROSITE" id="PS51935">
    <property type="entry name" value="NLPC_P60"/>
    <property type="match status" value="1"/>
</dbReference>
<comment type="caution">
    <text evidence="7">The sequence shown here is derived from an EMBL/GenBank/DDBJ whole genome shotgun (WGS) entry which is preliminary data.</text>
</comment>
<dbReference type="InterPro" id="IPR000064">
    <property type="entry name" value="NLP_P60_dom"/>
</dbReference>
<dbReference type="GO" id="GO:0008234">
    <property type="term" value="F:cysteine-type peptidase activity"/>
    <property type="evidence" value="ECO:0007669"/>
    <property type="project" value="UniProtKB-KW"/>
</dbReference>
<dbReference type="Pfam" id="PF00877">
    <property type="entry name" value="NLPC_P60"/>
    <property type="match status" value="1"/>
</dbReference>
<dbReference type="Proteomes" id="UP000248889">
    <property type="component" value="Unassembled WGS sequence"/>
</dbReference>
<organism evidence="7 8">
    <name type="scientific">Streptacidiphilus pinicola</name>
    <dbReference type="NCBI Taxonomy" id="2219663"/>
    <lineage>
        <taxon>Bacteria</taxon>
        <taxon>Bacillati</taxon>
        <taxon>Actinomycetota</taxon>
        <taxon>Actinomycetes</taxon>
        <taxon>Kitasatosporales</taxon>
        <taxon>Streptomycetaceae</taxon>
        <taxon>Streptacidiphilus</taxon>
    </lineage>
</organism>
<protein>
    <submittedName>
        <fullName evidence="7">NlpC/P60 family protein</fullName>
    </submittedName>
</protein>
<keyword evidence="2" id="KW-0645">Protease</keyword>
<comment type="similarity">
    <text evidence="1">Belongs to the peptidase C40 family.</text>
</comment>
<dbReference type="InterPro" id="IPR038765">
    <property type="entry name" value="Papain-like_cys_pep_sf"/>
</dbReference>
<keyword evidence="3" id="KW-0378">Hydrolase</keyword>
<dbReference type="PANTHER" id="PTHR47359:SF3">
    <property type="entry name" value="NLP_P60 DOMAIN-CONTAINING PROTEIN-RELATED"/>
    <property type="match status" value="1"/>
</dbReference>
<evidence type="ECO:0000256" key="3">
    <source>
        <dbReference type="ARBA" id="ARBA00022801"/>
    </source>
</evidence>
<keyword evidence="8" id="KW-1185">Reference proteome</keyword>
<reference evidence="7 8" key="1">
    <citation type="submission" date="2018-06" db="EMBL/GenBank/DDBJ databases">
        <title>Streptacidiphilus pinicola sp. nov., isolated from pine grove soil.</title>
        <authorList>
            <person name="Roh S.G."/>
            <person name="Park S."/>
            <person name="Kim M.-K."/>
            <person name="Yun B.-R."/>
            <person name="Park J."/>
            <person name="Kim M.J."/>
            <person name="Kim Y.S."/>
            <person name="Kim S.B."/>
        </authorList>
    </citation>
    <scope>NUCLEOTIDE SEQUENCE [LARGE SCALE GENOMIC DNA]</scope>
    <source>
        <strain evidence="7 8">MMS16-CNU450</strain>
    </source>
</reference>
<evidence type="ECO:0000259" key="6">
    <source>
        <dbReference type="PROSITE" id="PS51935"/>
    </source>
</evidence>
<gene>
    <name evidence="7" type="ORF">DN069_24815</name>
</gene>
<evidence type="ECO:0000313" key="7">
    <source>
        <dbReference type="EMBL" id="RAG82977.1"/>
    </source>
</evidence>
<accession>A0A2X0IEM6</accession>
<proteinExistence type="inferred from homology"/>
<evidence type="ECO:0000256" key="1">
    <source>
        <dbReference type="ARBA" id="ARBA00007074"/>
    </source>
</evidence>
<dbReference type="AlphaFoldDB" id="A0A2X0IEM6"/>
<dbReference type="InterPro" id="IPR051794">
    <property type="entry name" value="PG_Endopeptidase_C40"/>
</dbReference>
<dbReference type="PANTHER" id="PTHR47359">
    <property type="entry name" value="PEPTIDOGLYCAN DL-ENDOPEPTIDASE CWLO"/>
    <property type="match status" value="1"/>
</dbReference>
<dbReference type="GO" id="GO:0006508">
    <property type="term" value="P:proteolysis"/>
    <property type="evidence" value="ECO:0007669"/>
    <property type="project" value="UniProtKB-KW"/>
</dbReference>
<evidence type="ECO:0000256" key="2">
    <source>
        <dbReference type="ARBA" id="ARBA00022670"/>
    </source>
</evidence>
<dbReference type="OrthoDB" id="5177647at2"/>
<keyword evidence="4" id="KW-0788">Thiol protease</keyword>
<evidence type="ECO:0000256" key="5">
    <source>
        <dbReference type="SAM" id="MobiDB-lite"/>
    </source>
</evidence>
<feature type="domain" description="NlpC/P60" evidence="6">
    <location>
        <begin position="74"/>
        <end position="190"/>
    </location>
</feature>
<dbReference type="EMBL" id="QKYN01000098">
    <property type="protein sequence ID" value="RAG82977.1"/>
    <property type="molecule type" value="Genomic_DNA"/>
</dbReference>
<evidence type="ECO:0000256" key="4">
    <source>
        <dbReference type="ARBA" id="ARBA00022807"/>
    </source>
</evidence>
<name>A0A2X0IEM6_9ACTN</name>
<dbReference type="SUPFAM" id="SSF54001">
    <property type="entry name" value="Cysteine proteinases"/>
    <property type="match status" value="1"/>
</dbReference>
<dbReference type="RefSeq" id="WP_111504440.1">
    <property type="nucleotide sequence ID" value="NZ_QKYN01000098.1"/>
</dbReference>
<dbReference type="Gene3D" id="3.90.1720.10">
    <property type="entry name" value="endopeptidase domain like (from Nostoc punctiforme)"/>
    <property type="match status" value="1"/>
</dbReference>